<dbReference type="CDD" id="cd12172">
    <property type="entry name" value="PGDH_like_2"/>
    <property type="match status" value="1"/>
</dbReference>
<gene>
    <name evidence="7" type="ORF">HKX69_34395</name>
</gene>
<dbReference type="Pfam" id="PF02826">
    <property type="entry name" value="2-Hacid_dh_C"/>
    <property type="match status" value="1"/>
</dbReference>
<organism evidence="7 8">
    <name type="scientific">Streptomyces argyrophylli</name>
    <dbReference type="NCBI Taxonomy" id="2726118"/>
    <lineage>
        <taxon>Bacteria</taxon>
        <taxon>Bacillati</taxon>
        <taxon>Actinomycetota</taxon>
        <taxon>Actinomycetes</taxon>
        <taxon>Kitasatosporales</taxon>
        <taxon>Streptomycetaceae</taxon>
        <taxon>Streptomyces</taxon>
    </lineage>
</organism>
<evidence type="ECO:0000259" key="5">
    <source>
        <dbReference type="Pfam" id="PF00389"/>
    </source>
</evidence>
<evidence type="ECO:0000259" key="6">
    <source>
        <dbReference type="Pfam" id="PF02826"/>
    </source>
</evidence>
<keyword evidence="2 4" id="KW-0560">Oxidoreductase</keyword>
<name>A0A6M4PV68_9ACTN</name>
<dbReference type="AlphaFoldDB" id="A0A6M4PV68"/>
<sequence length="327" mass="34793">MPDPRVLVTTQYLRPDDEVDALLRAEGCQTLHSPWSGHREPGELADLLSGVDAAIVGADPITAAVLEAAPRLRVISRTGVGYDAIDVAAAAELGITVCNTPGVNRDSVAETTLMLMLMSARRTAENLEDVRVGNWRRLPGVELRGATLGLIGCGRIGQAVADLALAFGMRVIAYDPFPDLDFARRAGVEFASADEVVERSDFLSLHLFLSDETRHWLNAERLARMKPTAHVINTARGGVLDETALAAALSEGKLAGAGLDVVEEEPLAADSPLRQIPTCVVTPHIGGSTAQARGRSGIEAARNVLRVLKGESPRNVVNPQVLQQAVP</sequence>
<dbReference type="FunFam" id="3.40.50.720:FF:000203">
    <property type="entry name" value="D-3-phosphoglycerate dehydrogenase (SerA)"/>
    <property type="match status" value="1"/>
</dbReference>
<dbReference type="EMBL" id="CP053189">
    <property type="protein sequence ID" value="QJS13953.1"/>
    <property type="molecule type" value="Genomic_DNA"/>
</dbReference>
<dbReference type="SUPFAM" id="SSF52283">
    <property type="entry name" value="Formate/glycerate dehydrogenase catalytic domain-like"/>
    <property type="match status" value="1"/>
</dbReference>
<evidence type="ECO:0000256" key="2">
    <source>
        <dbReference type="ARBA" id="ARBA00023002"/>
    </source>
</evidence>
<dbReference type="GO" id="GO:0051287">
    <property type="term" value="F:NAD binding"/>
    <property type="evidence" value="ECO:0007669"/>
    <property type="project" value="InterPro"/>
</dbReference>
<dbReference type="InterPro" id="IPR006140">
    <property type="entry name" value="D-isomer_DH_NAD-bd"/>
</dbReference>
<evidence type="ECO:0000256" key="4">
    <source>
        <dbReference type="RuleBase" id="RU003719"/>
    </source>
</evidence>
<keyword evidence="8" id="KW-1185">Reference proteome</keyword>
<feature type="domain" description="D-isomer specific 2-hydroxyacid dehydrogenase catalytic" evidence="5">
    <location>
        <begin position="22"/>
        <end position="318"/>
    </location>
</feature>
<accession>A0A6M4PV68</accession>
<protein>
    <submittedName>
        <fullName evidence="7">Phosphoglycerate dehydrogenase</fullName>
    </submittedName>
</protein>
<evidence type="ECO:0000256" key="3">
    <source>
        <dbReference type="ARBA" id="ARBA00023027"/>
    </source>
</evidence>
<feature type="domain" description="D-isomer specific 2-hydroxyacid dehydrogenase NAD-binding" evidence="6">
    <location>
        <begin position="113"/>
        <end position="286"/>
    </location>
</feature>
<dbReference type="SUPFAM" id="SSF51735">
    <property type="entry name" value="NAD(P)-binding Rossmann-fold domains"/>
    <property type="match status" value="1"/>
</dbReference>
<evidence type="ECO:0000256" key="1">
    <source>
        <dbReference type="ARBA" id="ARBA00005854"/>
    </source>
</evidence>
<dbReference type="PANTHER" id="PTHR42789">
    <property type="entry name" value="D-ISOMER SPECIFIC 2-HYDROXYACID DEHYDROGENASE FAMILY PROTEIN (AFU_ORTHOLOGUE AFUA_6G10090)"/>
    <property type="match status" value="1"/>
</dbReference>
<dbReference type="InterPro" id="IPR036291">
    <property type="entry name" value="NAD(P)-bd_dom_sf"/>
</dbReference>
<dbReference type="RefSeq" id="WP_171159347.1">
    <property type="nucleotide sequence ID" value="NZ_CP053189.1"/>
</dbReference>
<dbReference type="Pfam" id="PF00389">
    <property type="entry name" value="2-Hacid_dh"/>
    <property type="match status" value="1"/>
</dbReference>
<dbReference type="InterPro" id="IPR050857">
    <property type="entry name" value="D-2-hydroxyacid_DH"/>
</dbReference>
<dbReference type="Proteomes" id="UP000502641">
    <property type="component" value="Chromosome"/>
</dbReference>
<keyword evidence="3" id="KW-0520">NAD</keyword>
<evidence type="ECO:0000313" key="7">
    <source>
        <dbReference type="EMBL" id="QJS13953.1"/>
    </source>
</evidence>
<proteinExistence type="inferred from homology"/>
<evidence type="ECO:0000313" key="8">
    <source>
        <dbReference type="Proteomes" id="UP000502641"/>
    </source>
</evidence>
<dbReference type="Gene3D" id="3.40.50.720">
    <property type="entry name" value="NAD(P)-binding Rossmann-like Domain"/>
    <property type="match status" value="2"/>
</dbReference>
<dbReference type="GO" id="GO:0016616">
    <property type="term" value="F:oxidoreductase activity, acting on the CH-OH group of donors, NAD or NADP as acceptor"/>
    <property type="evidence" value="ECO:0007669"/>
    <property type="project" value="InterPro"/>
</dbReference>
<dbReference type="PANTHER" id="PTHR42789:SF1">
    <property type="entry name" value="D-ISOMER SPECIFIC 2-HYDROXYACID DEHYDROGENASE FAMILY PROTEIN (AFU_ORTHOLOGUE AFUA_6G10090)"/>
    <property type="match status" value="1"/>
</dbReference>
<reference evidence="7 8" key="1">
    <citation type="submission" date="2020-05" db="EMBL/GenBank/DDBJ databases">
        <authorList>
            <person name="Li K."/>
        </authorList>
    </citation>
    <scope>NUCLEOTIDE SEQUENCE [LARGE SCALE GENOMIC DNA]</scope>
    <source>
        <strain evidence="8">jing01</strain>
    </source>
</reference>
<comment type="similarity">
    <text evidence="1 4">Belongs to the D-isomer specific 2-hydroxyacid dehydrogenase family.</text>
</comment>
<dbReference type="InterPro" id="IPR006139">
    <property type="entry name" value="D-isomer_2_OHA_DH_cat_dom"/>
</dbReference>
<dbReference type="KEGG" id="sarg:HKX69_34395"/>